<evidence type="ECO:0000313" key="3">
    <source>
        <dbReference type="EMBL" id="OBU03437.1"/>
    </source>
</evidence>
<dbReference type="GO" id="GO:0003700">
    <property type="term" value="F:DNA-binding transcription factor activity"/>
    <property type="evidence" value="ECO:0007669"/>
    <property type="project" value="TreeGrafter"/>
</dbReference>
<dbReference type="PROSITE" id="PS50943">
    <property type="entry name" value="HTH_CROC1"/>
    <property type="match status" value="1"/>
</dbReference>
<proteinExistence type="predicted"/>
<keyword evidence="1" id="KW-0238">DNA-binding</keyword>
<evidence type="ECO:0000313" key="4">
    <source>
        <dbReference type="Proteomes" id="UP000092247"/>
    </source>
</evidence>
<dbReference type="EMBL" id="LZEX01000043">
    <property type="protein sequence ID" value="OBU03437.1"/>
    <property type="molecule type" value="Genomic_DNA"/>
</dbReference>
<dbReference type="GO" id="GO:0003677">
    <property type="term" value="F:DNA binding"/>
    <property type="evidence" value="ECO:0007669"/>
    <property type="project" value="UniProtKB-KW"/>
</dbReference>
<dbReference type="SUPFAM" id="SSF47413">
    <property type="entry name" value="lambda repressor-like DNA-binding domains"/>
    <property type="match status" value="1"/>
</dbReference>
<reference evidence="3 4" key="1">
    <citation type="submission" date="2016-06" db="EMBL/GenBank/DDBJ databases">
        <authorList>
            <person name="Kjaerup R.B."/>
            <person name="Dalgaard T.S."/>
            <person name="Juul-Madsen H.R."/>
        </authorList>
    </citation>
    <scope>NUCLEOTIDE SEQUENCE [LARGE SCALE GENOMIC DNA]</scope>
    <source>
        <strain evidence="3 4">GCSL-Mp3</strain>
    </source>
</reference>
<dbReference type="STRING" id="368603.AYY16_13355"/>
<dbReference type="InterPro" id="IPR050807">
    <property type="entry name" value="TransReg_Diox_bact_type"/>
</dbReference>
<dbReference type="InterPro" id="IPR010982">
    <property type="entry name" value="Lambda_DNA-bd_dom_sf"/>
</dbReference>
<dbReference type="InterPro" id="IPR001387">
    <property type="entry name" value="Cro/C1-type_HTH"/>
</dbReference>
<comment type="caution">
    <text evidence="3">The sequence shown here is derived from an EMBL/GenBank/DDBJ whole genome shotgun (WGS) entry which is preliminary data.</text>
</comment>
<dbReference type="Proteomes" id="UP000092247">
    <property type="component" value="Unassembled WGS sequence"/>
</dbReference>
<organism evidence="3 4">
    <name type="scientific">Morganella psychrotolerans</name>
    <dbReference type="NCBI Taxonomy" id="368603"/>
    <lineage>
        <taxon>Bacteria</taxon>
        <taxon>Pseudomonadati</taxon>
        <taxon>Pseudomonadota</taxon>
        <taxon>Gammaproteobacteria</taxon>
        <taxon>Enterobacterales</taxon>
        <taxon>Morganellaceae</taxon>
        <taxon>Morganella</taxon>
    </lineage>
</organism>
<protein>
    <recommendedName>
        <fullName evidence="2">HTH cro/C1-type domain-containing protein</fullName>
    </recommendedName>
</protein>
<evidence type="ECO:0000256" key="1">
    <source>
        <dbReference type="ARBA" id="ARBA00023125"/>
    </source>
</evidence>
<evidence type="ECO:0000259" key="2">
    <source>
        <dbReference type="PROSITE" id="PS50943"/>
    </source>
</evidence>
<dbReference type="PANTHER" id="PTHR46797:SF1">
    <property type="entry name" value="METHYLPHOSPHONATE SYNTHASE"/>
    <property type="match status" value="1"/>
</dbReference>
<sequence>MIKKYAVSEAIGQVIRQYRSNAGLTTKQLAHRIGISQQQLSRYERGVNRIDVDTLLRVSLAFKITPGRFFDEMNESYTGSEQSAYDDGEGDIQEIRMSLIADSIISPRDF</sequence>
<feature type="domain" description="HTH cro/C1-type" evidence="2">
    <location>
        <begin position="15"/>
        <end position="69"/>
    </location>
</feature>
<accession>A0A1B8H2Y4</accession>
<dbReference type="RefSeq" id="WP_067425876.1">
    <property type="nucleotide sequence ID" value="NZ_CBCPID010000012.1"/>
</dbReference>
<dbReference type="CDD" id="cd00093">
    <property type="entry name" value="HTH_XRE"/>
    <property type="match status" value="1"/>
</dbReference>
<dbReference type="Gene3D" id="1.10.260.40">
    <property type="entry name" value="lambda repressor-like DNA-binding domains"/>
    <property type="match status" value="1"/>
</dbReference>
<dbReference type="Pfam" id="PF01381">
    <property type="entry name" value="HTH_3"/>
    <property type="match status" value="1"/>
</dbReference>
<dbReference type="PANTHER" id="PTHR46797">
    <property type="entry name" value="HTH-TYPE TRANSCRIPTIONAL REGULATOR"/>
    <property type="match status" value="1"/>
</dbReference>
<gene>
    <name evidence="3" type="ORF">AYY17_10710</name>
</gene>
<dbReference type="SMART" id="SM00530">
    <property type="entry name" value="HTH_XRE"/>
    <property type="match status" value="1"/>
</dbReference>
<dbReference type="GO" id="GO:0005829">
    <property type="term" value="C:cytosol"/>
    <property type="evidence" value="ECO:0007669"/>
    <property type="project" value="TreeGrafter"/>
</dbReference>
<dbReference type="AlphaFoldDB" id="A0A1B8H2Y4"/>
<name>A0A1B8H2Y4_9GAMM</name>